<dbReference type="KEGG" id="vih:AB0763_00820"/>
<proteinExistence type="predicted"/>
<gene>
    <name evidence="4" type="ORF">AB0763_00820</name>
</gene>
<evidence type="ECO:0000313" key="4">
    <source>
        <dbReference type="EMBL" id="XDK25229.1"/>
    </source>
</evidence>
<dbReference type="Gene3D" id="3.10.20.700">
    <property type="match status" value="1"/>
</dbReference>
<feature type="domain" description="Capsule biosynthesis GfcC-like N-terminal" evidence="3">
    <location>
        <begin position="31"/>
        <end position="147"/>
    </location>
</feature>
<organism evidence="4">
    <name type="scientific">Vibrio sp. HB236076</name>
    <dbReference type="NCBI Taxonomy" id="3232307"/>
    <lineage>
        <taxon>Bacteria</taxon>
        <taxon>Pseudomonadati</taxon>
        <taxon>Pseudomonadota</taxon>
        <taxon>Gammaproteobacteria</taxon>
        <taxon>Vibrionales</taxon>
        <taxon>Vibrionaceae</taxon>
        <taxon>Vibrio</taxon>
    </lineage>
</organism>
<dbReference type="RefSeq" id="WP_306101890.1">
    <property type="nucleotide sequence ID" value="NZ_CP162601.1"/>
</dbReference>
<dbReference type="Pfam" id="PF06251">
    <property type="entry name" value="Caps_syn_GfcC_C"/>
    <property type="match status" value="1"/>
</dbReference>
<evidence type="ECO:0000259" key="2">
    <source>
        <dbReference type="Pfam" id="PF06251"/>
    </source>
</evidence>
<protein>
    <submittedName>
        <fullName evidence="4">Capsule biosynthesis GfcC family protein</fullName>
    </submittedName>
</protein>
<keyword evidence="1" id="KW-0732">Signal</keyword>
<accession>A0AB39HEK6</accession>
<name>A0AB39HEK6_9VIBR</name>
<dbReference type="InterPro" id="IPR010425">
    <property type="entry name" value="Caps_synth_GfcC-like_C"/>
</dbReference>
<feature type="domain" description="Capsule biosynthesis GfcC-like C-terminal" evidence="2">
    <location>
        <begin position="167"/>
        <end position="253"/>
    </location>
</feature>
<dbReference type="EMBL" id="CP162601">
    <property type="protein sequence ID" value="XDK25229.1"/>
    <property type="molecule type" value="Genomic_DNA"/>
</dbReference>
<dbReference type="InterPro" id="IPR046459">
    <property type="entry name" value="Caps_syn_GfcC_N"/>
</dbReference>
<feature type="chain" id="PRO_5044287824" evidence="1">
    <location>
        <begin position="19"/>
        <end position="253"/>
    </location>
</feature>
<feature type="signal peptide" evidence="1">
    <location>
        <begin position="1"/>
        <end position="18"/>
    </location>
</feature>
<dbReference type="AlphaFoldDB" id="A0AB39HEK6"/>
<dbReference type="Gene3D" id="3.10.560.10">
    <property type="entry name" value="Outer membrane lipoprotein wza domain like"/>
    <property type="match status" value="1"/>
</dbReference>
<dbReference type="Pfam" id="PF20616">
    <property type="entry name" value="Caps_syn_GfcC_N"/>
    <property type="match status" value="1"/>
</dbReference>
<evidence type="ECO:0000259" key="3">
    <source>
        <dbReference type="Pfam" id="PF20616"/>
    </source>
</evidence>
<evidence type="ECO:0000256" key="1">
    <source>
        <dbReference type="SAM" id="SignalP"/>
    </source>
</evidence>
<reference evidence="4" key="1">
    <citation type="submission" date="2024-07" db="EMBL/GenBank/DDBJ databases">
        <title>Genome Analysis of a Potential Novel Vibrio Species Secreting pH- and Thermo-stable Alginate Lyase and its Application in Producing Alginate Oligosaccharides.</title>
        <authorList>
            <person name="Huang H."/>
            <person name="Bao K."/>
        </authorList>
    </citation>
    <scope>NUCLEOTIDE SEQUENCE</scope>
    <source>
        <strain evidence="4">HB236076</strain>
    </source>
</reference>
<sequence length="253" mass="28718">MKLSVHFALWSLASSLFIAPATWSKTLTNSLTVDYQGQQFSQQFTQPFRLEPAMNTLLTQQNWSTAKFDWLTSALFDVSAPYKLKTQVLTQIDQQIERADNDSQRAQWQSLKKQLSFWQYAKRLFISLDPDNARVSPKDNPRLSGQWHAVLMSNPSHVWVLGGVERSGRYVWSARHGADYYLQHARPVAVANDVAWVIQADGSVEKHPIAYWNHQHRDIAPGAVIYLPMASSVGGSHSDLNAVVVELLRNRMP</sequence>